<reference evidence="2 3" key="1">
    <citation type="submission" date="2020-03" db="EMBL/GenBank/DDBJ databases">
        <title>Nocardioides sp. nov., isolated from fish.</title>
        <authorList>
            <person name="Hyun D.-W."/>
            <person name="Bae J.-W."/>
        </authorList>
    </citation>
    <scope>NUCLEOTIDE SEQUENCE [LARGE SCALE GENOMIC DNA]</scope>
    <source>
        <strain evidence="2 3">HDW12A</strain>
    </source>
</reference>
<evidence type="ECO:0008006" key="4">
    <source>
        <dbReference type="Google" id="ProtNLM"/>
    </source>
</evidence>
<dbReference type="EMBL" id="CP049866">
    <property type="protein sequence ID" value="QIK75909.1"/>
    <property type="molecule type" value="Genomic_DNA"/>
</dbReference>
<keyword evidence="1" id="KW-0472">Membrane</keyword>
<organism evidence="2 3">
    <name type="scientific">Nocardioides piscis</name>
    <dbReference type="NCBI Taxonomy" id="2714938"/>
    <lineage>
        <taxon>Bacteria</taxon>
        <taxon>Bacillati</taxon>
        <taxon>Actinomycetota</taxon>
        <taxon>Actinomycetes</taxon>
        <taxon>Propionibacteriales</taxon>
        <taxon>Nocardioidaceae</taxon>
        <taxon>Nocardioides</taxon>
    </lineage>
</organism>
<evidence type="ECO:0000313" key="3">
    <source>
        <dbReference type="Proteomes" id="UP000502035"/>
    </source>
</evidence>
<proteinExistence type="predicted"/>
<keyword evidence="1" id="KW-0812">Transmembrane</keyword>
<keyword evidence="1" id="KW-1133">Transmembrane helix</keyword>
<keyword evidence="3" id="KW-1185">Reference proteome</keyword>
<sequence>MTTESKQATRQGVAVLLWSAAATVAVGLVLVGVAAVLAGATAALSAAIGVGLVVSVVSFGVFVVNTVASIMPSATVLVALVTYALQLVVMAAVVLGLARSGMLDGSLDRRWLGGGVALAALVWMIAQIVGAMRARIPLYDLPEAGAR</sequence>
<dbReference type="KEGG" id="npi:G7071_11110"/>
<feature type="transmembrane region" description="Helical" evidence="1">
    <location>
        <begin position="110"/>
        <end position="129"/>
    </location>
</feature>
<feature type="transmembrane region" description="Helical" evidence="1">
    <location>
        <begin position="12"/>
        <end position="37"/>
    </location>
</feature>
<feature type="transmembrane region" description="Helical" evidence="1">
    <location>
        <begin position="76"/>
        <end position="98"/>
    </location>
</feature>
<evidence type="ECO:0000313" key="2">
    <source>
        <dbReference type="EMBL" id="QIK75909.1"/>
    </source>
</evidence>
<dbReference type="Proteomes" id="UP000502035">
    <property type="component" value="Chromosome"/>
</dbReference>
<feature type="transmembrane region" description="Helical" evidence="1">
    <location>
        <begin position="43"/>
        <end position="64"/>
    </location>
</feature>
<evidence type="ECO:0000256" key="1">
    <source>
        <dbReference type="SAM" id="Phobius"/>
    </source>
</evidence>
<protein>
    <recommendedName>
        <fullName evidence="4">ATP synthase protein I</fullName>
    </recommendedName>
</protein>
<dbReference type="AlphaFoldDB" id="A0A6G7YGP7"/>
<accession>A0A6G7YGP7</accession>
<dbReference type="RefSeq" id="WP_166318582.1">
    <property type="nucleotide sequence ID" value="NZ_CP049866.1"/>
</dbReference>
<gene>
    <name evidence="2" type="ORF">G7071_11110</name>
</gene>
<name>A0A6G7YGP7_9ACTN</name>